<sequence length="45" mass="5115">SVDRLKAIFKHGLATAWAAEGIRLNEVNNDSVALIFNRLRKVFFI</sequence>
<dbReference type="HOGENOM" id="CLU_3193027_0_0_9"/>
<protein>
    <submittedName>
        <fullName evidence="1">Uncharacterized protein</fullName>
    </submittedName>
</protein>
<feature type="non-terminal residue" evidence="1">
    <location>
        <position position="1"/>
    </location>
</feature>
<evidence type="ECO:0000313" key="2">
    <source>
        <dbReference type="Proteomes" id="UP000003675"/>
    </source>
</evidence>
<accession>C8PA36</accession>
<evidence type="ECO:0000313" key="1">
    <source>
        <dbReference type="EMBL" id="EEW52636.1"/>
    </source>
</evidence>
<dbReference type="Proteomes" id="UP000003675">
    <property type="component" value="Unassembled WGS sequence"/>
</dbReference>
<dbReference type="AlphaFoldDB" id="C8PA36"/>
<proteinExistence type="predicted"/>
<dbReference type="STRING" id="525309.HMPREF0494_2180"/>
<comment type="caution">
    <text evidence="1">The sequence shown here is derived from an EMBL/GenBank/DDBJ whole genome shotgun (WGS) entry which is preliminary data.</text>
</comment>
<name>C8PA36_9LACO</name>
<gene>
    <name evidence="1" type="ORF">HMPREF0494_2180</name>
</gene>
<organism evidence="1 2">
    <name type="scientific">Limosilactobacillus antri DSM 16041</name>
    <dbReference type="NCBI Taxonomy" id="525309"/>
    <lineage>
        <taxon>Bacteria</taxon>
        <taxon>Bacillati</taxon>
        <taxon>Bacillota</taxon>
        <taxon>Bacilli</taxon>
        <taxon>Lactobacillales</taxon>
        <taxon>Lactobacillaceae</taxon>
        <taxon>Limosilactobacillus</taxon>
    </lineage>
</organism>
<dbReference type="EMBL" id="ACLL01000069">
    <property type="protein sequence ID" value="EEW52636.1"/>
    <property type="molecule type" value="Genomic_DNA"/>
</dbReference>
<reference evidence="1 2" key="1">
    <citation type="submission" date="2009-09" db="EMBL/GenBank/DDBJ databases">
        <authorList>
            <person name="Qin X."/>
            <person name="Bachman B."/>
            <person name="Battles P."/>
            <person name="Bell A."/>
            <person name="Bess C."/>
            <person name="Bickham C."/>
            <person name="Chaboub L."/>
            <person name="Chen D."/>
            <person name="Coyle M."/>
            <person name="Deiros D.R."/>
            <person name="Dinh H."/>
            <person name="Forbes L."/>
            <person name="Fowler G."/>
            <person name="Francisco L."/>
            <person name="Fu Q."/>
            <person name="Gubbala S."/>
            <person name="Hale W."/>
            <person name="Han Y."/>
            <person name="Hemphill L."/>
            <person name="Highlander S.K."/>
            <person name="Hirani K."/>
            <person name="Hogues M."/>
            <person name="Jackson L."/>
            <person name="Jakkamsetti A."/>
            <person name="Javaid M."/>
            <person name="Jiang H."/>
            <person name="Korchina V."/>
            <person name="Kovar C."/>
            <person name="Lara F."/>
            <person name="Lee S."/>
            <person name="Mata R."/>
            <person name="Mathew T."/>
            <person name="Moen C."/>
            <person name="Morales K."/>
            <person name="Munidasa M."/>
            <person name="Nazareth L."/>
            <person name="Ngo R."/>
            <person name="Nguyen L."/>
            <person name="Okwuonu G."/>
            <person name="Ongeri F."/>
            <person name="Patil S."/>
            <person name="Petrosino J."/>
            <person name="Pham C."/>
            <person name="Pham P."/>
            <person name="Pu L.-L."/>
            <person name="Puazo M."/>
            <person name="Raj R."/>
            <person name="Reid J."/>
            <person name="Rouhana J."/>
            <person name="Saada N."/>
            <person name="Shang Y."/>
            <person name="Simmons D."/>
            <person name="Thornton R."/>
            <person name="Warren J."/>
            <person name="Weissenberger G."/>
            <person name="Zhang J."/>
            <person name="Zhang L."/>
            <person name="Zhou C."/>
            <person name="Zhu D."/>
            <person name="Muzny D."/>
            <person name="Worley K."/>
            <person name="Gibbs R."/>
        </authorList>
    </citation>
    <scope>NUCLEOTIDE SEQUENCE [LARGE SCALE GENOMIC DNA]</scope>
    <source>
        <strain evidence="1 2">DSM 16041</strain>
    </source>
</reference>